<comment type="similarity">
    <text evidence="8">Belongs to the protein kinase superfamily. Ser/Thr protein kinase family. MAP kinase subfamily.</text>
</comment>
<dbReference type="Gene3D" id="3.30.200.20">
    <property type="entry name" value="Phosphorylase Kinase, domain 1"/>
    <property type="match status" value="1"/>
</dbReference>
<comment type="cofactor">
    <cofactor evidence="8">
        <name>Mg(2+)</name>
        <dbReference type="ChEBI" id="CHEBI:18420"/>
    </cofactor>
</comment>
<evidence type="ECO:0000313" key="11">
    <source>
        <dbReference type="Proteomes" id="UP000383932"/>
    </source>
</evidence>
<evidence type="ECO:0000256" key="1">
    <source>
        <dbReference type="ARBA" id="ARBA00012411"/>
    </source>
</evidence>
<evidence type="ECO:0000256" key="5">
    <source>
        <dbReference type="ARBA" id="ARBA00022777"/>
    </source>
</evidence>
<dbReference type="Pfam" id="PF00069">
    <property type="entry name" value="Pkinase"/>
    <property type="match status" value="1"/>
</dbReference>
<dbReference type="FunFam" id="1.10.510.10:FF:000013">
    <property type="entry name" value="Mitogen-activated protein kinase"/>
    <property type="match status" value="1"/>
</dbReference>
<evidence type="ECO:0000256" key="7">
    <source>
        <dbReference type="PROSITE-ProRule" id="PRU10141"/>
    </source>
</evidence>
<dbReference type="PANTHER" id="PTHR24055">
    <property type="entry name" value="MITOGEN-ACTIVATED PROTEIN KINASE"/>
    <property type="match status" value="1"/>
</dbReference>
<dbReference type="Gene3D" id="1.10.510.10">
    <property type="entry name" value="Transferase(Phosphotransferase) domain 1"/>
    <property type="match status" value="1"/>
</dbReference>
<dbReference type="GO" id="GO:0004707">
    <property type="term" value="F:MAP kinase activity"/>
    <property type="evidence" value="ECO:0007669"/>
    <property type="project" value="UniProtKB-EC"/>
</dbReference>
<dbReference type="Proteomes" id="UP000383932">
    <property type="component" value="Unassembled WGS sequence"/>
</dbReference>
<dbReference type="OrthoDB" id="192887at2759"/>
<keyword evidence="3 8" id="KW-0808">Transferase</keyword>
<dbReference type="PROSITE" id="PS00108">
    <property type="entry name" value="PROTEIN_KINASE_ST"/>
    <property type="match status" value="1"/>
</dbReference>
<keyword evidence="11" id="KW-1185">Reference proteome</keyword>
<dbReference type="InterPro" id="IPR000719">
    <property type="entry name" value="Prot_kinase_dom"/>
</dbReference>
<evidence type="ECO:0000256" key="4">
    <source>
        <dbReference type="ARBA" id="ARBA00022741"/>
    </source>
</evidence>
<dbReference type="EMBL" id="SSOP01000030">
    <property type="protein sequence ID" value="KAB5593784.1"/>
    <property type="molecule type" value="Genomic_DNA"/>
</dbReference>
<dbReference type="PROSITE" id="PS00107">
    <property type="entry name" value="PROTEIN_KINASE_ATP"/>
    <property type="match status" value="1"/>
</dbReference>
<dbReference type="CDD" id="cd07857">
    <property type="entry name" value="STKc_MPK1"/>
    <property type="match status" value="1"/>
</dbReference>
<dbReference type="Gene3D" id="3.30.530.20">
    <property type="match status" value="1"/>
</dbReference>
<keyword evidence="4 7" id="KW-0547">Nucleotide-binding</keyword>
<dbReference type="InterPro" id="IPR008271">
    <property type="entry name" value="Ser/Thr_kinase_AS"/>
</dbReference>
<dbReference type="InterPro" id="IPR011009">
    <property type="entry name" value="Kinase-like_dom_sf"/>
</dbReference>
<reference evidence="10 11" key="1">
    <citation type="journal article" date="2019" name="Fungal Biol. Biotechnol.">
        <title>Draft genome sequence of fastidious pathogen Ceratobasidium theobromae, which causes vascular-streak dieback in Theobroma cacao.</title>
        <authorList>
            <person name="Ali S.S."/>
            <person name="Asman A."/>
            <person name="Shao J."/>
            <person name="Firmansyah A.P."/>
            <person name="Susilo A.W."/>
            <person name="Rosmana A."/>
            <person name="McMahon P."/>
            <person name="Junaid M."/>
            <person name="Guest D."/>
            <person name="Kheng T.Y."/>
            <person name="Meinhardt L.W."/>
            <person name="Bailey B.A."/>
        </authorList>
    </citation>
    <scope>NUCLEOTIDE SEQUENCE [LARGE SCALE GENOMIC DNA]</scope>
    <source>
        <strain evidence="10 11">CT2</strain>
    </source>
</reference>
<dbReference type="GO" id="GO:0005524">
    <property type="term" value="F:ATP binding"/>
    <property type="evidence" value="ECO:0007669"/>
    <property type="project" value="UniProtKB-UniRule"/>
</dbReference>
<dbReference type="InterPro" id="IPR003527">
    <property type="entry name" value="MAP_kinase_CS"/>
</dbReference>
<dbReference type="InterPro" id="IPR023393">
    <property type="entry name" value="START-like_dom_sf"/>
</dbReference>
<dbReference type="SUPFAM" id="SSF56112">
    <property type="entry name" value="Protein kinase-like (PK-like)"/>
    <property type="match status" value="1"/>
</dbReference>
<evidence type="ECO:0000259" key="9">
    <source>
        <dbReference type="PROSITE" id="PS50011"/>
    </source>
</evidence>
<keyword evidence="6 7" id="KW-0067">ATP-binding</keyword>
<keyword evidence="2 8" id="KW-0723">Serine/threonine-protein kinase</keyword>
<evidence type="ECO:0000313" key="10">
    <source>
        <dbReference type="EMBL" id="KAB5593784.1"/>
    </source>
</evidence>
<dbReference type="SMART" id="SM00220">
    <property type="entry name" value="S_TKc"/>
    <property type="match status" value="1"/>
</dbReference>
<organism evidence="10 11">
    <name type="scientific">Ceratobasidium theobromae</name>
    <dbReference type="NCBI Taxonomy" id="1582974"/>
    <lineage>
        <taxon>Eukaryota</taxon>
        <taxon>Fungi</taxon>
        <taxon>Dikarya</taxon>
        <taxon>Basidiomycota</taxon>
        <taxon>Agaricomycotina</taxon>
        <taxon>Agaricomycetes</taxon>
        <taxon>Cantharellales</taxon>
        <taxon>Ceratobasidiaceae</taxon>
        <taxon>Ceratobasidium</taxon>
    </lineage>
</organism>
<keyword evidence="5 8" id="KW-0418">Kinase</keyword>
<dbReference type="InterPro" id="IPR050117">
    <property type="entry name" value="MAPK"/>
</dbReference>
<dbReference type="EC" id="2.7.11.24" evidence="1 8"/>
<gene>
    <name evidence="10" type="ORF">CTheo_2753</name>
</gene>
<evidence type="ECO:0000256" key="6">
    <source>
        <dbReference type="ARBA" id="ARBA00022840"/>
    </source>
</evidence>
<dbReference type="AlphaFoldDB" id="A0A5N5QQ04"/>
<dbReference type="InterPro" id="IPR015075">
    <property type="entry name" value="AtaL"/>
</dbReference>
<name>A0A5N5QQ04_9AGAM</name>
<dbReference type="Pfam" id="PF08982">
    <property type="entry name" value="AtaL"/>
    <property type="match status" value="1"/>
</dbReference>
<evidence type="ECO:0000256" key="3">
    <source>
        <dbReference type="ARBA" id="ARBA00022679"/>
    </source>
</evidence>
<comment type="caution">
    <text evidence="10">The sequence shown here is derived from an EMBL/GenBank/DDBJ whole genome shotgun (WGS) entry which is preliminary data.</text>
</comment>
<protein>
    <recommendedName>
        <fullName evidence="1 8">Mitogen-activated protein kinase</fullName>
        <ecNumber evidence="1 8">2.7.11.24</ecNumber>
    </recommendedName>
</protein>
<dbReference type="PROSITE" id="PS01351">
    <property type="entry name" value="MAPK"/>
    <property type="match status" value="1"/>
</dbReference>
<accession>A0A5N5QQ04</accession>
<proteinExistence type="inferred from homology"/>
<evidence type="ECO:0000256" key="2">
    <source>
        <dbReference type="ARBA" id="ARBA00022527"/>
    </source>
</evidence>
<feature type="domain" description="Protein kinase" evidence="9">
    <location>
        <begin position="21"/>
        <end position="321"/>
    </location>
</feature>
<dbReference type="PROSITE" id="PS50011">
    <property type="entry name" value="PROTEIN_KINASE_DOM"/>
    <property type="match status" value="1"/>
</dbReference>
<keyword evidence="8" id="KW-0460">Magnesium</keyword>
<comment type="activity regulation">
    <text evidence="8">Activated by threonine and tyrosine phosphorylation.</text>
</comment>
<comment type="catalytic activity">
    <reaction evidence="8">
        <text>L-threonyl-[protein] + ATP = O-phospho-L-threonyl-[protein] + ADP + H(+)</text>
        <dbReference type="Rhea" id="RHEA:46608"/>
        <dbReference type="Rhea" id="RHEA-COMP:11060"/>
        <dbReference type="Rhea" id="RHEA-COMP:11605"/>
        <dbReference type="ChEBI" id="CHEBI:15378"/>
        <dbReference type="ChEBI" id="CHEBI:30013"/>
        <dbReference type="ChEBI" id="CHEBI:30616"/>
        <dbReference type="ChEBI" id="CHEBI:61977"/>
        <dbReference type="ChEBI" id="CHEBI:456216"/>
        <dbReference type="EC" id="2.7.11.24"/>
    </reaction>
</comment>
<evidence type="ECO:0000256" key="8">
    <source>
        <dbReference type="RuleBase" id="RU361165"/>
    </source>
</evidence>
<sequence length="639" mass="71033">MPPRRHTVTALNQTFIIDAEYDFVKELGQGAYGCVLAAKHRRSGDGCAIKKITNIFTKRILTKRCLREIKLLHHFRGHKNITCLYDMDIVFDANGKFNEVYLYEELMEADLHAIIRSGQPLSDAHFQSFLYQTLCGLKYIHSANVLHRDLKPGNLLVNADCELKICDFGLARGYVPSGGEARAALAGNQGFMTEYVATRWYRAPEIMLSFANYTTAIDVWSVGCILAELLGGKPIFKGRDYVDQLNQILHHLGTPSEDTLRRVGSPRAQDYIRSLPIKPRIPFENLYPHANPLAINLLGKLLAFDPAKRISCEQALAHPYLQVWHDPGDEPVCLSTFDFGFEEEDSMEGMEKLIVEEVNVFRAAVRAQARGTDEQKRSDKLPIPTREDVINSPVKDYVPADGGTSGFTHAGKRPSSPILDNPVDDLEKELAGLGPAKWIYMVTASGPVAGDESWCFITKRGRELLCVAPTPPAPPSTYFTQIIFTSIMSTFNFAFTAPFPKGATITPAQAFEALRIKAREPARFIPAIEACEVLEETPTYLKRKATIKGKGEIVEDVYLYAPALVTFRSDTGMFITNLISEDSAGNLFLTFTFSWPLTGIESGSGEDLAKQKELKEMAVGAVTHSAKVTMDMFEEGKLN</sequence>
<dbReference type="InterPro" id="IPR017441">
    <property type="entry name" value="Protein_kinase_ATP_BS"/>
</dbReference>
<dbReference type="SUPFAM" id="SSF55961">
    <property type="entry name" value="Bet v1-like"/>
    <property type="match status" value="1"/>
</dbReference>
<feature type="binding site" evidence="7">
    <location>
        <position position="51"/>
    </location>
    <ligand>
        <name>ATP</name>
        <dbReference type="ChEBI" id="CHEBI:30616"/>
    </ligand>
</feature>